<dbReference type="GO" id="GO:0007165">
    <property type="term" value="P:signal transduction"/>
    <property type="evidence" value="ECO:0007669"/>
    <property type="project" value="UniProtKB-KW"/>
</dbReference>
<comment type="similarity">
    <text evidence="8">Belongs to the methyl-accepting chemotaxis (MCP) protein family.</text>
</comment>
<evidence type="ECO:0000256" key="11">
    <source>
        <dbReference type="SAM" id="Phobius"/>
    </source>
</evidence>
<comment type="caution">
    <text evidence="14">The sequence shown here is derived from an EMBL/GenBank/DDBJ whole genome shotgun (WGS) entry which is preliminary data.</text>
</comment>
<dbReference type="AlphaFoldDB" id="A0A7M3MI93"/>
<keyword evidence="3" id="KW-0145">Chemotaxis</keyword>
<dbReference type="Proteomes" id="UP000448292">
    <property type="component" value="Unassembled WGS sequence"/>
</dbReference>
<accession>A0A7M3MI93</accession>
<dbReference type="GO" id="GO:0005886">
    <property type="term" value="C:plasma membrane"/>
    <property type="evidence" value="ECO:0007669"/>
    <property type="project" value="UniProtKB-SubCell"/>
</dbReference>
<reference evidence="14 15" key="1">
    <citation type="submission" date="2018-06" db="EMBL/GenBank/DDBJ databases">
        <title>Complete genome of Desulfovibrio indonesiensis P37SLT.</title>
        <authorList>
            <person name="Crispim J.S."/>
            <person name="Vidigal P.M.P."/>
            <person name="Silva L.C.F."/>
            <person name="Laguardia C.N."/>
            <person name="Araujo L.C."/>
            <person name="Dias R.S."/>
            <person name="Sousa M.P."/>
            <person name="Paula S.O."/>
            <person name="Silva C."/>
        </authorList>
    </citation>
    <scope>NUCLEOTIDE SEQUENCE [LARGE SCALE GENOMIC DNA]</scope>
    <source>
        <strain evidence="14 15">P37SLT</strain>
    </source>
</reference>
<keyword evidence="5 11" id="KW-1133">Transmembrane helix</keyword>
<dbReference type="Gene3D" id="1.10.287.950">
    <property type="entry name" value="Methyl-accepting chemotaxis protein"/>
    <property type="match status" value="1"/>
</dbReference>
<dbReference type="PANTHER" id="PTHR32089">
    <property type="entry name" value="METHYL-ACCEPTING CHEMOTAXIS PROTEIN MCPB"/>
    <property type="match status" value="1"/>
</dbReference>
<feature type="coiled-coil region" evidence="10">
    <location>
        <begin position="393"/>
        <end position="444"/>
    </location>
</feature>
<feature type="domain" description="Methyl-accepting transducer" evidence="12">
    <location>
        <begin position="448"/>
        <end position="684"/>
    </location>
</feature>
<dbReference type="RefSeq" id="WP_144301759.1">
    <property type="nucleotide sequence ID" value="NZ_QMIE01000002.1"/>
</dbReference>
<evidence type="ECO:0000256" key="10">
    <source>
        <dbReference type="SAM" id="Coils"/>
    </source>
</evidence>
<dbReference type="CDD" id="cd06225">
    <property type="entry name" value="HAMP"/>
    <property type="match status" value="1"/>
</dbReference>
<dbReference type="Pfam" id="PF00015">
    <property type="entry name" value="MCPsignal"/>
    <property type="match status" value="1"/>
</dbReference>
<keyword evidence="6 11" id="KW-0472">Membrane</keyword>
<keyword evidence="4 11" id="KW-0812">Transmembrane</keyword>
<evidence type="ECO:0000256" key="6">
    <source>
        <dbReference type="ARBA" id="ARBA00023136"/>
    </source>
</evidence>
<dbReference type="SMART" id="SM00283">
    <property type="entry name" value="MA"/>
    <property type="match status" value="1"/>
</dbReference>
<evidence type="ECO:0000256" key="1">
    <source>
        <dbReference type="ARBA" id="ARBA00004651"/>
    </source>
</evidence>
<dbReference type="Gene3D" id="3.30.450.20">
    <property type="entry name" value="PAS domain"/>
    <property type="match status" value="1"/>
</dbReference>
<keyword evidence="2" id="KW-1003">Cell membrane</keyword>
<sequence>MKFSLNLKKSMIGFCLLIGIVPFLVIGVYSYQVASDNLSRKAFDQLTAVRDIKDHGIEDRIEVWFSNLDMLASDEYVLEAFEAISEYLASGGTKGDQVDLESTWYNSLHDNYFKHFERYVETLGFYDAFIMDPEGRVLFTVTRESDLGQNLASGWLRNSSLAKAWKQALRSGSGQVFVDFEPYAPSNGIPAAFIAQPVYHKGELVCVAALQISLTRLNNFMQSRAGMGRTGEAYLVGQDNLMRSDSALYPEQTVAASFANPEKNRVESDAVRKALEGETGAEIITDFEGNQVLAAYSPVSIGDTTWALIANVDRDEAFAAVDQLRRDMIIVGAVIFVVIILAAIVFINRELLRPFTALQTFAHKVAEGDLDATPEGRFKPELADLRDSIFSMVGNLKAKMGEAEQKSVEASQQADKAQSALTEAEAQQQKVRNLLETMKEIADQANVIAERVSSSTDQLAAQVEQVSRGAEMQRDRVGETATAMEQMNSTVMEVASNASNASANSDRAKEKAASGAAVVNEVVQAINRVNQLAERLKDNTQTLGSEAESINQVMNVISDIADQTNLLALNAAIEAARAGEAGRGFAVVADEVRKLAEKTMSATKEVGDNIGRVQDAARMNMESVDQAVGAVSDATEKANESGAALREIVGLVEESATQVTGIATAAEEQSAASEQINQSVEEINRIVAETAEGMVQSAQAVQELSTMADELRNLIRQLNVEDQNLS</sequence>
<dbReference type="InterPro" id="IPR003660">
    <property type="entry name" value="HAMP_dom"/>
</dbReference>
<dbReference type="PROSITE" id="PS50111">
    <property type="entry name" value="CHEMOTAXIS_TRANSDUC_2"/>
    <property type="match status" value="1"/>
</dbReference>
<name>A0A7M3MI93_9BACT</name>
<protein>
    <submittedName>
        <fullName evidence="14">Chemotaxis protein</fullName>
    </submittedName>
</protein>
<dbReference type="InterPro" id="IPR004089">
    <property type="entry name" value="MCPsignal_dom"/>
</dbReference>
<dbReference type="SMART" id="SM00304">
    <property type="entry name" value="HAMP"/>
    <property type="match status" value="1"/>
</dbReference>
<evidence type="ECO:0000259" key="13">
    <source>
        <dbReference type="PROSITE" id="PS50885"/>
    </source>
</evidence>
<comment type="subcellular location">
    <subcellularLocation>
        <location evidence="1">Cell membrane</location>
        <topology evidence="1">Multi-pass membrane protein</topology>
    </subcellularLocation>
</comment>
<evidence type="ECO:0000313" key="14">
    <source>
        <dbReference type="EMBL" id="TVM19403.1"/>
    </source>
</evidence>
<dbReference type="FunFam" id="1.10.287.950:FF:000001">
    <property type="entry name" value="Methyl-accepting chemotaxis sensory transducer"/>
    <property type="match status" value="1"/>
</dbReference>
<evidence type="ECO:0000313" key="15">
    <source>
        <dbReference type="Proteomes" id="UP000448292"/>
    </source>
</evidence>
<evidence type="ECO:0000256" key="9">
    <source>
        <dbReference type="PROSITE-ProRule" id="PRU00284"/>
    </source>
</evidence>
<dbReference type="Gene3D" id="6.10.340.10">
    <property type="match status" value="1"/>
</dbReference>
<dbReference type="InterPro" id="IPR033479">
    <property type="entry name" value="dCache_1"/>
</dbReference>
<dbReference type="EMBL" id="QMIE01000002">
    <property type="protein sequence ID" value="TVM19403.1"/>
    <property type="molecule type" value="Genomic_DNA"/>
</dbReference>
<feature type="transmembrane region" description="Helical" evidence="11">
    <location>
        <begin position="328"/>
        <end position="347"/>
    </location>
</feature>
<dbReference type="PRINTS" id="PR00260">
    <property type="entry name" value="CHEMTRNSDUCR"/>
</dbReference>
<evidence type="ECO:0000256" key="7">
    <source>
        <dbReference type="ARBA" id="ARBA00023224"/>
    </source>
</evidence>
<dbReference type="GO" id="GO:0004888">
    <property type="term" value="F:transmembrane signaling receptor activity"/>
    <property type="evidence" value="ECO:0007669"/>
    <property type="project" value="InterPro"/>
</dbReference>
<dbReference type="OrthoDB" id="9816383at2"/>
<evidence type="ECO:0000259" key="12">
    <source>
        <dbReference type="PROSITE" id="PS50111"/>
    </source>
</evidence>
<dbReference type="PANTHER" id="PTHR32089:SF112">
    <property type="entry name" value="LYSOZYME-LIKE PROTEIN-RELATED"/>
    <property type="match status" value="1"/>
</dbReference>
<keyword evidence="15" id="KW-1185">Reference proteome</keyword>
<dbReference type="GO" id="GO:0006935">
    <property type="term" value="P:chemotaxis"/>
    <property type="evidence" value="ECO:0007669"/>
    <property type="project" value="UniProtKB-KW"/>
</dbReference>
<evidence type="ECO:0000256" key="2">
    <source>
        <dbReference type="ARBA" id="ARBA00022475"/>
    </source>
</evidence>
<dbReference type="CDD" id="cd11386">
    <property type="entry name" value="MCP_signal"/>
    <property type="match status" value="1"/>
</dbReference>
<dbReference type="PROSITE" id="PS50885">
    <property type="entry name" value="HAMP"/>
    <property type="match status" value="1"/>
</dbReference>
<organism evidence="14 15">
    <name type="scientific">Oceanidesulfovibrio indonesiensis</name>
    <dbReference type="NCBI Taxonomy" id="54767"/>
    <lineage>
        <taxon>Bacteria</taxon>
        <taxon>Pseudomonadati</taxon>
        <taxon>Thermodesulfobacteriota</taxon>
        <taxon>Desulfovibrionia</taxon>
        <taxon>Desulfovibrionales</taxon>
        <taxon>Desulfovibrionaceae</taxon>
        <taxon>Oceanidesulfovibrio</taxon>
    </lineage>
</organism>
<proteinExistence type="inferred from homology"/>
<evidence type="ECO:0000256" key="8">
    <source>
        <dbReference type="ARBA" id="ARBA00029447"/>
    </source>
</evidence>
<evidence type="ECO:0000256" key="4">
    <source>
        <dbReference type="ARBA" id="ARBA00022692"/>
    </source>
</evidence>
<dbReference type="Pfam" id="PF02743">
    <property type="entry name" value="dCache_1"/>
    <property type="match status" value="1"/>
</dbReference>
<evidence type="ECO:0000256" key="5">
    <source>
        <dbReference type="ARBA" id="ARBA00022989"/>
    </source>
</evidence>
<feature type="transmembrane region" description="Helical" evidence="11">
    <location>
        <begin position="12"/>
        <end position="31"/>
    </location>
</feature>
<dbReference type="SUPFAM" id="SSF58104">
    <property type="entry name" value="Methyl-accepting chemotaxis protein (MCP) signaling domain"/>
    <property type="match status" value="1"/>
</dbReference>
<dbReference type="InterPro" id="IPR004090">
    <property type="entry name" value="Chemotax_Me-accpt_rcpt"/>
</dbReference>
<evidence type="ECO:0000256" key="3">
    <source>
        <dbReference type="ARBA" id="ARBA00022500"/>
    </source>
</evidence>
<feature type="domain" description="HAMP" evidence="13">
    <location>
        <begin position="349"/>
        <end position="401"/>
    </location>
</feature>
<gene>
    <name evidence="14" type="ORF">DPQ33_03310</name>
</gene>
<keyword evidence="7 9" id="KW-0807">Transducer</keyword>
<keyword evidence="10" id="KW-0175">Coiled coil</keyword>